<name>A0A836C4Y0_9CHLO</name>
<accession>A0A836C4Y0</accession>
<proteinExistence type="predicted"/>
<comment type="caution">
    <text evidence="1">The sequence shown here is derived from an EMBL/GenBank/DDBJ whole genome shotgun (WGS) entry which is preliminary data.</text>
</comment>
<sequence>MLRRFTAKRARACLQDVGPIIFLGDSVTRYQFLTLYYFILTGKYQHAFDGTKSLSNAHRHALEDAVAGGDYRYDRLWEHVQKLVHEFEPTGSLSLVHNRSASQEEAHFVLPGAEAGKKVELLYNYIADGGPEVVGRAVDWVRGRGVKPAYILLNVCAHYHGRRPSTDISKDVLGTLRWWSTSARRKLPDTQLVWKSCTTPFAQYREGVDEEEVKIVKAAKNARVAVYDIRDIALQSWRQHIIATLAPTSVHFYQFWYENFNDMLLNVLCPAAPEDYPEAGGKQA</sequence>
<dbReference type="Proteomes" id="UP000612055">
    <property type="component" value="Unassembled WGS sequence"/>
</dbReference>
<dbReference type="EMBL" id="JAEHOE010000003">
    <property type="protein sequence ID" value="KAG2500651.1"/>
    <property type="molecule type" value="Genomic_DNA"/>
</dbReference>
<evidence type="ECO:0000313" key="2">
    <source>
        <dbReference type="Proteomes" id="UP000612055"/>
    </source>
</evidence>
<protein>
    <submittedName>
        <fullName evidence="1">Uncharacterized protein</fullName>
    </submittedName>
</protein>
<evidence type="ECO:0000313" key="1">
    <source>
        <dbReference type="EMBL" id="KAG2500651.1"/>
    </source>
</evidence>
<reference evidence="1" key="1">
    <citation type="journal article" date="2020" name="bioRxiv">
        <title>Comparative genomics of Chlamydomonas.</title>
        <authorList>
            <person name="Craig R.J."/>
            <person name="Hasan A.R."/>
            <person name="Ness R.W."/>
            <person name="Keightley P.D."/>
        </authorList>
    </citation>
    <scope>NUCLEOTIDE SEQUENCE</scope>
    <source>
        <strain evidence="1">CCAP 11/70</strain>
    </source>
</reference>
<dbReference type="AlphaFoldDB" id="A0A836C4Y0"/>
<organism evidence="1 2">
    <name type="scientific">Edaphochlamys debaryana</name>
    <dbReference type="NCBI Taxonomy" id="47281"/>
    <lineage>
        <taxon>Eukaryota</taxon>
        <taxon>Viridiplantae</taxon>
        <taxon>Chlorophyta</taxon>
        <taxon>core chlorophytes</taxon>
        <taxon>Chlorophyceae</taxon>
        <taxon>CS clade</taxon>
        <taxon>Chlamydomonadales</taxon>
        <taxon>Chlamydomonadales incertae sedis</taxon>
        <taxon>Edaphochlamys</taxon>
    </lineage>
</organism>
<gene>
    <name evidence="1" type="ORF">HYH03_001418</name>
</gene>
<dbReference type="OrthoDB" id="413579at2759"/>
<keyword evidence="2" id="KW-1185">Reference proteome</keyword>